<gene>
    <name evidence="6" type="ORF">GCM10010191_49040</name>
</gene>
<dbReference type="Gene3D" id="1.10.10.60">
    <property type="entry name" value="Homeodomain-like"/>
    <property type="match status" value="1"/>
</dbReference>
<evidence type="ECO:0000256" key="1">
    <source>
        <dbReference type="ARBA" id="ARBA00023015"/>
    </source>
</evidence>
<dbReference type="PANTHER" id="PTHR47506:SF1">
    <property type="entry name" value="HTH-TYPE TRANSCRIPTIONAL REGULATOR YJDC"/>
    <property type="match status" value="1"/>
</dbReference>
<evidence type="ECO:0000256" key="2">
    <source>
        <dbReference type="ARBA" id="ARBA00023125"/>
    </source>
</evidence>
<dbReference type="PROSITE" id="PS50977">
    <property type="entry name" value="HTH_TETR_2"/>
    <property type="match status" value="1"/>
</dbReference>
<evidence type="ECO:0000313" key="6">
    <source>
        <dbReference type="EMBL" id="GAA2429754.1"/>
    </source>
</evidence>
<evidence type="ECO:0000313" key="7">
    <source>
        <dbReference type="Proteomes" id="UP001501231"/>
    </source>
</evidence>
<sequence length="201" mass="21998">MTTTERPRRGRPRSFDREAALDVALRLFWTRGYEATSTAELTSAMGISMPSLYAAFGDKKTLFRETVAHYQQNYAITLDAEREGATARDVVADLLHDAAMTYADPAKPPGCLIISATANCTQASDDLEAELRAHRDANIRALERLIHSDIRAGHLPPDTDAHALARFFGATIQGMAQQARDGATRDELLVIARTALSAWPA</sequence>
<feature type="DNA-binding region" description="H-T-H motif" evidence="4">
    <location>
        <begin position="37"/>
        <end position="56"/>
    </location>
</feature>
<keyword evidence="3" id="KW-0804">Transcription</keyword>
<keyword evidence="7" id="KW-1185">Reference proteome</keyword>
<dbReference type="EMBL" id="BAAARW010000019">
    <property type="protein sequence ID" value="GAA2429754.1"/>
    <property type="molecule type" value="Genomic_DNA"/>
</dbReference>
<dbReference type="InterPro" id="IPR001647">
    <property type="entry name" value="HTH_TetR"/>
</dbReference>
<name>A0ABP5WN74_9ACTN</name>
<dbReference type="InterPro" id="IPR011075">
    <property type="entry name" value="TetR_C"/>
</dbReference>
<reference evidence="7" key="1">
    <citation type="journal article" date="2019" name="Int. J. Syst. Evol. Microbiol.">
        <title>The Global Catalogue of Microorganisms (GCM) 10K type strain sequencing project: providing services to taxonomists for standard genome sequencing and annotation.</title>
        <authorList>
            <consortium name="The Broad Institute Genomics Platform"/>
            <consortium name="The Broad Institute Genome Sequencing Center for Infectious Disease"/>
            <person name="Wu L."/>
            <person name="Ma J."/>
        </authorList>
    </citation>
    <scope>NUCLEOTIDE SEQUENCE [LARGE SCALE GENOMIC DNA]</scope>
    <source>
        <strain evidence="7">JCM 3325</strain>
    </source>
</reference>
<dbReference type="Gene3D" id="1.10.357.10">
    <property type="entry name" value="Tetracycline Repressor, domain 2"/>
    <property type="match status" value="1"/>
</dbReference>
<organism evidence="6 7">
    <name type="scientific">Actinomadura vinacea</name>
    <dbReference type="NCBI Taxonomy" id="115336"/>
    <lineage>
        <taxon>Bacteria</taxon>
        <taxon>Bacillati</taxon>
        <taxon>Actinomycetota</taxon>
        <taxon>Actinomycetes</taxon>
        <taxon>Streptosporangiales</taxon>
        <taxon>Thermomonosporaceae</taxon>
        <taxon>Actinomadura</taxon>
    </lineage>
</organism>
<dbReference type="RefSeq" id="WP_344591904.1">
    <property type="nucleotide sequence ID" value="NZ_BAAARW010000019.1"/>
</dbReference>
<keyword evidence="1" id="KW-0805">Transcription regulation</keyword>
<evidence type="ECO:0000256" key="4">
    <source>
        <dbReference type="PROSITE-ProRule" id="PRU00335"/>
    </source>
</evidence>
<dbReference type="SUPFAM" id="SSF46689">
    <property type="entry name" value="Homeodomain-like"/>
    <property type="match status" value="1"/>
</dbReference>
<proteinExistence type="predicted"/>
<dbReference type="InterPro" id="IPR009057">
    <property type="entry name" value="Homeodomain-like_sf"/>
</dbReference>
<dbReference type="Pfam" id="PF00440">
    <property type="entry name" value="TetR_N"/>
    <property type="match status" value="1"/>
</dbReference>
<dbReference type="Proteomes" id="UP001501231">
    <property type="component" value="Unassembled WGS sequence"/>
</dbReference>
<evidence type="ECO:0000259" key="5">
    <source>
        <dbReference type="PROSITE" id="PS50977"/>
    </source>
</evidence>
<dbReference type="SUPFAM" id="SSF48498">
    <property type="entry name" value="Tetracyclin repressor-like, C-terminal domain"/>
    <property type="match status" value="1"/>
</dbReference>
<protein>
    <submittedName>
        <fullName evidence="6">TetR/AcrR family transcriptional regulator</fullName>
    </submittedName>
</protein>
<dbReference type="InterPro" id="IPR036271">
    <property type="entry name" value="Tet_transcr_reg_TetR-rel_C_sf"/>
</dbReference>
<comment type="caution">
    <text evidence="6">The sequence shown here is derived from an EMBL/GenBank/DDBJ whole genome shotgun (WGS) entry which is preliminary data.</text>
</comment>
<dbReference type="Pfam" id="PF16925">
    <property type="entry name" value="TetR_C_13"/>
    <property type="match status" value="1"/>
</dbReference>
<dbReference type="PANTHER" id="PTHR47506">
    <property type="entry name" value="TRANSCRIPTIONAL REGULATORY PROTEIN"/>
    <property type="match status" value="1"/>
</dbReference>
<dbReference type="PROSITE" id="PS01081">
    <property type="entry name" value="HTH_TETR_1"/>
    <property type="match status" value="1"/>
</dbReference>
<evidence type="ECO:0000256" key="3">
    <source>
        <dbReference type="ARBA" id="ARBA00023163"/>
    </source>
</evidence>
<accession>A0ABP5WN74</accession>
<keyword evidence="2 4" id="KW-0238">DNA-binding</keyword>
<feature type="domain" description="HTH tetR-type" evidence="5">
    <location>
        <begin position="14"/>
        <end position="74"/>
    </location>
</feature>
<dbReference type="PRINTS" id="PR00455">
    <property type="entry name" value="HTHTETR"/>
</dbReference>
<dbReference type="InterPro" id="IPR023772">
    <property type="entry name" value="DNA-bd_HTH_TetR-type_CS"/>
</dbReference>